<sequence>MNDVEKLLHAEKNRTDEIKAPADFELRLRGALEMEANKKPPRIPTIWKLATVSVLLLSLIGYQFNAFAYYGKKILGFDEVLNGTLKELNEKGMGQAINKTYHLGEGTTLTLNGLMADDNRLIVYYTINSPSGADVAYDHQFNPDKITGFFTNSRFEGGHAQISEDRTEWKGQLDFEPVSPFAKNLTLHFYEHGPNGRLIEKQIPVPFDPNKAMQSEQTFKLNKTIKVDKGKITFKSIVASPTLTVIRGTASVSNYDRVPDGLGGIELLANGKPVSRQGSGAKTTFKRFMEFDIRYDSLPEELESLEIHVKEFAGYKTVEDQVPLENIPNEPVDISGEKLWLKEWETPPEGYALTIATEDKIMLDEVYILSEDEKIPLRTTVNQSMAKIEDGILLKERTLLFDAKEAPQFLYIGGFHYMKKYDEKVSIPID</sequence>
<proteinExistence type="predicted"/>
<dbReference type="InterPro" id="IPR040680">
    <property type="entry name" value="DUF5643"/>
</dbReference>
<feature type="domain" description="DUF4179" evidence="2">
    <location>
        <begin position="48"/>
        <end position="129"/>
    </location>
</feature>
<keyword evidence="1" id="KW-0812">Transmembrane</keyword>
<dbReference type="Pfam" id="PF18705">
    <property type="entry name" value="DUF5643"/>
    <property type="match status" value="1"/>
</dbReference>
<dbReference type="EMBL" id="JBIACK010000001">
    <property type="protein sequence ID" value="MFE8699681.1"/>
    <property type="molecule type" value="Genomic_DNA"/>
</dbReference>
<organism evidence="4 5">
    <name type="scientific">Cytobacillus spartinae</name>
    <dbReference type="NCBI Taxonomy" id="3299023"/>
    <lineage>
        <taxon>Bacteria</taxon>
        <taxon>Bacillati</taxon>
        <taxon>Bacillota</taxon>
        <taxon>Bacilli</taxon>
        <taxon>Bacillales</taxon>
        <taxon>Bacillaceae</taxon>
        <taxon>Cytobacillus</taxon>
    </lineage>
</organism>
<comment type="caution">
    <text evidence="4">The sequence shown here is derived from an EMBL/GenBank/DDBJ whole genome shotgun (WGS) entry which is preliminary data.</text>
</comment>
<gene>
    <name evidence="4" type="ORF">ACFYKX_03475</name>
</gene>
<dbReference type="InterPro" id="IPR025436">
    <property type="entry name" value="DUF4179"/>
</dbReference>
<evidence type="ECO:0000313" key="5">
    <source>
        <dbReference type="Proteomes" id="UP001601059"/>
    </source>
</evidence>
<feature type="domain" description="DUF5643" evidence="3">
    <location>
        <begin position="217"/>
        <end position="313"/>
    </location>
</feature>
<evidence type="ECO:0000259" key="2">
    <source>
        <dbReference type="Pfam" id="PF13786"/>
    </source>
</evidence>
<feature type="transmembrane region" description="Helical" evidence="1">
    <location>
        <begin position="46"/>
        <end position="64"/>
    </location>
</feature>
<evidence type="ECO:0000256" key="1">
    <source>
        <dbReference type="SAM" id="Phobius"/>
    </source>
</evidence>
<evidence type="ECO:0000259" key="3">
    <source>
        <dbReference type="Pfam" id="PF18705"/>
    </source>
</evidence>
<name>A0ABW6K660_9BACI</name>
<dbReference type="Pfam" id="PF13786">
    <property type="entry name" value="DUF4179"/>
    <property type="match status" value="1"/>
</dbReference>
<dbReference type="RefSeq" id="WP_389358080.1">
    <property type="nucleotide sequence ID" value="NZ_JBIACK010000001.1"/>
</dbReference>
<reference evidence="4 5" key="1">
    <citation type="submission" date="2024-08" db="EMBL/GenBank/DDBJ databases">
        <title>Two novel Cytobacillus novel species.</title>
        <authorList>
            <person name="Liu G."/>
        </authorList>
    </citation>
    <scope>NUCLEOTIDE SEQUENCE [LARGE SCALE GENOMIC DNA]</scope>
    <source>
        <strain evidence="4 5">FJAT-54145</strain>
    </source>
</reference>
<dbReference type="Proteomes" id="UP001601059">
    <property type="component" value="Unassembled WGS sequence"/>
</dbReference>
<protein>
    <submittedName>
        <fullName evidence="4">DUF4179 domain-containing protein</fullName>
    </submittedName>
</protein>
<accession>A0ABW6K660</accession>
<keyword evidence="1" id="KW-1133">Transmembrane helix</keyword>
<keyword evidence="1" id="KW-0472">Membrane</keyword>
<evidence type="ECO:0000313" key="4">
    <source>
        <dbReference type="EMBL" id="MFE8699681.1"/>
    </source>
</evidence>
<keyword evidence="5" id="KW-1185">Reference proteome</keyword>